<dbReference type="Proteomes" id="UP000175691">
    <property type="component" value="Unassembled WGS sequence"/>
</dbReference>
<dbReference type="PANTHER" id="PTHR11080:SF2">
    <property type="entry name" value="LD05707P"/>
    <property type="match status" value="1"/>
</dbReference>
<evidence type="ECO:0000259" key="8">
    <source>
        <dbReference type="Pfam" id="PF00857"/>
    </source>
</evidence>
<protein>
    <recommendedName>
        <fullName evidence="6">nicotinamidase</fullName>
        <ecNumber evidence="6">3.5.1.19</ecNumber>
    </recommendedName>
    <alternativeName>
        <fullName evidence="7">Nicotinamide deamidase</fullName>
    </alternativeName>
</protein>
<evidence type="ECO:0000256" key="2">
    <source>
        <dbReference type="ARBA" id="ARBA00022642"/>
    </source>
</evidence>
<keyword evidence="2" id="KW-0662">Pyridine nucleotide biosynthesis</keyword>
<reference evidence="9 10" key="1">
    <citation type="submission" date="2016-08" db="EMBL/GenBank/DDBJ databases">
        <authorList>
            <person name="Seilhamer J.J."/>
        </authorList>
    </citation>
    <scope>NUCLEOTIDE SEQUENCE [LARGE SCALE GENOMIC DNA]</scope>
    <source>
        <strain evidence="9 10">KCTC 42603</strain>
    </source>
</reference>
<organism evidence="9 10">
    <name type="scientific">Alteromonas confluentis</name>
    <dbReference type="NCBI Taxonomy" id="1656094"/>
    <lineage>
        <taxon>Bacteria</taxon>
        <taxon>Pseudomonadati</taxon>
        <taxon>Pseudomonadota</taxon>
        <taxon>Gammaproteobacteria</taxon>
        <taxon>Alteromonadales</taxon>
        <taxon>Alteromonadaceae</taxon>
        <taxon>Alteromonas/Salinimonas group</taxon>
        <taxon>Alteromonas</taxon>
    </lineage>
</organism>
<dbReference type="RefSeq" id="WP_070126252.1">
    <property type="nucleotide sequence ID" value="NZ_MDHN01000032.1"/>
</dbReference>
<evidence type="ECO:0000256" key="7">
    <source>
        <dbReference type="ARBA" id="ARBA00043224"/>
    </source>
</evidence>
<comment type="similarity">
    <text evidence="1">Belongs to the isochorismatase family.</text>
</comment>
<dbReference type="OrthoDB" id="9791276at2"/>
<feature type="domain" description="Isochorismatase-like" evidence="8">
    <location>
        <begin position="66"/>
        <end position="202"/>
    </location>
</feature>
<dbReference type="EC" id="3.5.1.19" evidence="6"/>
<dbReference type="SUPFAM" id="SSF52499">
    <property type="entry name" value="Isochorismatase-like hydrolases"/>
    <property type="match status" value="1"/>
</dbReference>
<dbReference type="GO" id="GO:0008936">
    <property type="term" value="F:nicotinamidase activity"/>
    <property type="evidence" value="ECO:0007669"/>
    <property type="project" value="UniProtKB-EC"/>
</dbReference>
<dbReference type="AlphaFoldDB" id="A0A1E7Z9B9"/>
<gene>
    <name evidence="9" type="ORF">BFC18_15610</name>
</gene>
<dbReference type="InterPro" id="IPR052347">
    <property type="entry name" value="Isochorismatase_Nicotinamidase"/>
</dbReference>
<keyword evidence="10" id="KW-1185">Reference proteome</keyword>
<sequence length="211" mass="22734">MKIASINVDPQKGFTPLCPDELPVPGGDEIVSALLAQNALADYLIGSSDSHCDAALFKVDADEDQFKPLDYENTDTTFKMHCKPGTKGFELLDGLPAPTEYDFFVWKGVAPDLHPYGACYHDLAEKLSTGVIEFLRCNDVTTIIAGGLATDFCVATTARQLQQTGRFKVILHLDACRGIAPDGTQAQIQSLQESGVVIADTIDDVKKAIVA</sequence>
<dbReference type="GO" id="GO:0019363">
    <property type="term" value="P:pyridine nucleotide biosynthetic process"/>
    <property type="evidence" value="ECO:0007669"/>
    <property type="project" value="UniProtKB-KW"/>
</dbReference>
<dbReference type="GO" id="GO:0046872">
    <property type="term" value="F:metal ion binding"/>
    <property type="evidence" value="ECO:0007669"/>
    <property type="project" value="UniProtKB-KW"/>
</dbReference>
<evidence type="ECO:0000256" key="5">
    <source>
        <dbReference type="ARBA" id="ARBA00037900"/>
    </source>
</evidence>
<evidence type="ECO:0000313" key="9">
    <source>
        <dbReference type="EMBL" id="OFC70004.1"/>
    </source>
</evidence>
<dbReference type="InterPro" id="IPR000868">
    <property type="entry name" value="Isochorismatase-like_dom"/>
</dbReference>
<evidence type="ECO:0000256" key="4">
    <source>
        <dbReference type="ARBA" id="ARBA00022801"/>
    </source>
</evidence>
<accession>A0A1E7Z9B9</accession>
<evidence type="ECO:0000256" key="3">
    <source>
        <dbReference type="ARBA" id="ARBA00022723"/>
    </source>
</evidence>
<dbReference type="STRING" id="1656094.BFC18_15610"/>
<comment type="caution">
    <text evidence="9">The sequence shown here is derived from an EMBL/GenBank/DDBJ whole genome shotgun (WGS) entry which is preliminary data.</text>
</comment>
<evidence type="ECO:0000256" key="6">
    <source>
        <dbReference type="ARBA" id="ARBA00039017"/>
    </source>
</evidence>
<evidence type="ECO:0000256" key="1">
    <source>
        <dbReference type="ARBA" id="ARBA00006336"/>
    </source>
</evidence>
<dbReference type="InterPro" id="IPR036380">
    <property type="entry name" value="Isochorismatase-like_sf"/>
</dbReference>
<dbReference type="Gene3D" id="3.40.50.850">
    <property type="entry name" value="Isochorismatase-like"/>
    <property type="match status" value="1"/>
</dbReference>
<evidence type="ECO:0000313" key="10">
    <source>
        <dbReference type="Proteomes" id="UP000175691"/>
    </source>
</evidence>
<keyword evidence="3" id="KW-0479">Metal-binding</keyword>
<dbReference type="PANTHER" id="PTHR11080">
    <property type="entry name" value="PYRAZINAMIDASE/NICOTINAMIDASE"/>
    <property type="match status" value="1"/>
</dbReference>
<proteinExistence type="inferred from homology"/>
<dbReference type="Pfam" id="PF00857">
    <property type="entry name" value="Isochorismatase"/>
    <property type="match status" value="1"/>
</dbReference>
<name>A0A1E7Z9B9_9ALTE</name>
<keyword evidence="4" id="KW-0378">Hydrolase</keyword>
<dbReference type="EMBL" id="MDHN01000032">
    <property type="protein sequence ID" value="OFC70004.1"/>
    <property type="molecule type" value="Genomic_DNA"/>
</dbReference>
<comment type="pathway">
    <text evidence="5">Cofactor biosynthesis; nicotinate biosynthesis; nicotinate from nicotinamide: step 1/1.</text>
</comment>